<comment type="caution">
    <text evidence="2">The sequence shown here is derived from an EMBL/GenBank/DDBJ whole genome shotgun (WGS) entry which is preliminary data.</text>
</comment>
<gene>
    <name evidence="2" type="ORF">GCM10010468_74010</name>
</gene>
<evidence type="ECO:0000256" key="1">
    <source>
        <dbReference type="SAM" id="MobiDB-lite"/>
    </source>
</evidence>
<sequence length="56" mass="5912">MRIDESGGDGQARHVDRPAGGAGVAADGGDAPAEDRDVRRDRRRAEPVVDFAATEH</sequence>
<evidence type="ECO:0000313" key="3">
    <source>
        <dbReference type="Proteomes" id="UP001501237"/>
    </source>
</evidence>
<evidence type="ECO:0000313" key="2">
    <source>
        <dbReference type="EMBL" id="GAA3238476.1"/>
    </source>
</evidence>
<name>A0ABP6QM44_9ACTN</name>
<dbReference type="EMBL" id="BAAAUV010000035">
    <property type="protein sequence ID" value="GAA3238476.1"/>
    <property type="molecule type" value="Genomic_DNA"/>
</dbReference>
<protein>
    <submittedName>
        <fullName evidence="2">Uncharacterized protein</fullName>
    </submittedName>
</protein>
<keyword evidence="3" id="KW-1185">Reference proteome</keyword>
<organism evidence="2 3">
    <name type="scientific">Actinocorallia longicatena</name>
    <dbReference type="NCBI Taxonomy" id="111803"/>
    <lineage>
        <taxon>Bacteria</taxon>
        <taxon>Bacillati</taxon>
        <taxon>Actinomycetota</taxon>
        <taxon>Actinomycetes</taxon>
        <taxon>Streptosporangiales</taxon>
        <taxon>Thermomonosporaceae</taxon>
        <taxon>Actinocorallia</taxon>
    </lineage>
</organism>
<feature type="compositionally biased region" description="Basic and acidic residues" evidence="1">
    <location>
        <begin position="1"/>
        <end position="17"/>
    </location>
</feature>
<dbReference type="Proteomes" id="UP001501237">
    <property type="component" value="Unassembled WGS sequence"/>
</dbReference>
<accession>A0ABP6QM44</accession>
<feature type="compositionally biased region" description="Basic and acidic residues" evidence="1">
    <location>
        <begin position="33"/>
        <end position="56"/>
    </location>
</feature>
<reference evidence="3" key="1">
    <citation type="journal article" date="2019" name="Int. J. Syst. Evol. Microbiol.">
        <title>The Global Catalogue of Microorganisms (GCM) 10K type strain sequencing project: providing services to taxonomists for standard genome sequencing and annotation.</title>
        <authorList>
            <consortium name="The Broad Institute Genomics Platform"/>
            <consortium name="The Broad Institute Genome Sequencing Center for Infectious Disease"/>
            <person name="Wu L."/>
            <person name="Ma J."/>
        </authorList>
    </citation>
    <scope>NUCLEOTIDE SEQUENCE [LARGE SCALE GENOMIC DNA]</scope>
    <source>
        <strain evidence="3">JCM 9377</strain>
    </source>
</reference>
<feature type="region of interest" description="Disordered" evidence="1">
    <location>
        <begin position="1"/>
        <end position="56"/>
    </location>
</feature>
<proteinExistence type="predicted"/>